<evidence type="ECO:0000313" key="2">
    <source>
        <dbReference type="Proteomes" id="UP000663828"/>
    </source>
</evidence>
<dbReference type="AlphaFoldDB" id="A0A815SC89"/>
<gene>
    <name evidence="1" type="ORF">XAT740_LOCUS38985</name>
</gene>
<accession>A0A815SC89</accession>
<comment type="caution">
    <text evidence="1">The sequence shown here is derived from an EMBL/GenBank/DDBJ whole genome shotgun (WGS) entry which is preliminary data.</text>
</comment>
<evidence type="ECO:0000313" key="1">
    <source>
        <dbReference type="EMBL" id="CAF1489196.1"/>
    </source>
</evidence>
<protein>
    <submittedName>
        <fullName evidence="1">Uncharacterized protein</fullName>
    </submittedName>
</protein>
<sequence>ASSCPTLPEIIGIPLEYSCMTLRVGQTFTSQLKARNHCGPNVTIVDISTLSFSGMVTGNITKLDAAIYYKSLSWTPTLAQVGYQVMCAMAFDSENTQSAQYCFKFYVSQNDLCSCPGENCTKTGFNIRQHDQIGNWILIGIIGALCLLTLTTLCCCFYHSQIFSLFADRDFVPNREGFVIELYHIERCIDFNCAFNKSPEKASSVWCTDALGTFTNNHDFGFFDKTRIDKNLLLNQPFVDALSLVESTIGNPNLPVKLGQTCVTVLRNDPLFDLRKCRRHITEIYMHLIKVCQNINFELGKFTDAWSTFDIITIDKATVIDATMHGLTGEAGNSIERHFFGSVADAIGHFTDNTQSIYLIDHIILRERQKKDIHPSYYGTVGSDRLVAGMIDLGIKENYFRMFYALDFRIITCIPIPDTETRTVTSPLKNPTSDNKTFTKKRPVTDLSPEAARICTFLRLDSVDLVKALVTSDDEEDQPILSAAGKLRYPAILHKT</sequence>
<feature type="non-terminal residue" evidence="1">
    <location>
        <position position="1"/>
    </location>
</feature>
<dbReference type="Proteomes" id="UP000663828">
    <property type="component" value="Unassembled WGS sequence"/>
</dbReference>
<dbReference type="EMBL" id="CAJNOR010004272">
    <property type="protein sequence ID" value="CAF1489196.1"/>
    <property type="molecule type" value="Genomic_DNA"/>
</dbReference>
<organism evidence="1 2">
    <name type="scientific">Adineta ricciae</name>
    <name type="common">Rotifer</name>
    <dbReference type="NCBI Taxonomy" id="249248"/>
    <lineage>
        <taxon>Eukaryota</taxon>
        <taxon>Metazoa</taxon>
        <taxon>Spiralia</taxon>
        <taxon>Gnathifera</taxon>
        <taxon>Rotifera</taxon>
        <taxon>Eurotatoria</taxon>
        <taxon>Bdelloidea</taxon>
        <taxon>Adinetida</taxon>
        <taxon>Adinetidae</taxon>
        <taxon>Adineta</taxon>
    </lineage>
</organism>
<reference evidence="1" key="1">
    <citation type="submission" date="2021-02" db="EMBL/GenBank/DDBJ databases">
        <authorList>
            <person name="Nowell W R."/>
        </authorList>
    </citation>
    <scope>NUCLEOTIDE SEQUENCE</scope>
</reference>
<keyword evidence="2" id="KW-1185">Reference proteome</keyword>
<proteinExistence type="predicted"/>
<name>A0A815SC89_ADIRI</name>